<keyword evidence="1" id="KW-1133">Transmembrane helix</keyword>
<dbReference type="InterPro" id="IPR039447">
    <property type="entry name" value="UreH-like_TM_dom"/>
</dbReference>
<dbReference type="Pfam" id="PF13386">
    <property type="entry name" value="DsbD_2"/>
    <property type="match status" value="1"/>
</dbReference>
<dbReference type="CDD" id="cd00371">
    <property type="entry name" value="HMA"/>
    <property type="match status" value="1"/>
</dbReference>
<dbReference type="PANTHER" id="PTHR42208:SF1">
    <property type="entry name" value="HEAVY METAL TRANSPORTER"/>
    <property type="match status" value="1"/>
</dbReference>
<dbReference type="PROSITE" id="PS50846">
    <property type="entry name" value="HMA_2"/>
    <property type="match status" value="1"/>
</dbReference>
<feature type="transmembrane region" description="Helical" evidence="1">
    <location>
        <begin position="282"/>
        <end position="302"/>
    </location>
</feature>
<proteinExistence type="predicted"/>
<dbReference type="EMBL" id="PFAQ01000010">
    <property type="protein sequence ID" value="PIT95265.1"/>
    <property type="molecule type" value="Genomic_DNA"/>
</dbReference>
<keyword evidence="1" id="KW-0812">Transmembrane</keyword>
<gene>
    <name evidence="3" type="ORF">COT98_00505</name>
</gene>
<dbReference type="GO" id="GO:0046872">
    <property type="term" value="F:metal ion binding"/>
    <property type="evidence" value="ECO:0007669"/>
    <property type="project" value="InterPro"/>
</dbReference>
<comment type="caution">
    <text evidence="3">The sequence shown here is derived from an EMBL/GenBank/DDBJ whole genome shotgun (WGS) entry which is preliminary data.</text>
</comment>
<dbReference type="InterPro" id="IPR008972">
    <property type="entry name" value="Cupredoxin"/>
</dbReference>
<feature type="transmembrane region" description="Helical" evidence="1">
    <location>
        <begin position="168"/>
        <end position="192"/>
    </location>
</feature>
<name>A0A2M6WR42_9BACT</name>
<dbReference type="Gene3D" id="3.30.70.100">
    <property type="match status" value="1"/>
</dbReference>
<dbReference type="InterPro" id="IPR036163">
    <property type="entry name" value="HMA_dom_sf"/>
</dbReference>
<dbReference type="SUPFAM" id="SSF49503">
    <property type="entry name" value="Cupredoxins"/>
    <property type="match status" value="1"/>
</dbReference>
<evidence type="ECO:0000259" key="2">
    <source>
        <dbReference type="PROSITE" id="PS50846"/>
    </source>
</evidence>
<evidence type="ECO:0000313" key="3">
    <source>
        <dbReference type="EMBL" id="PIT95265.1"/>
    </source>
</evidence>
<feature type="transmembrane region" description="Helical" evidence="1">
    <location>
        <begin position="198"/>
        <end position="218"/>
    </location>
</feature>
<feature type="domain" description="HMA" evidence="2">
    <location>
        <begin position="5"/>
        <end position="71"/>
    </location>
</feature>
<evidence type="ECO:0000256" key="1">
    <source>
        <dbReference type="SAM" id="Phobius"/>
    </source>
</evidence>
<dbReference type="PANTHER" id="PTHR42208">
    <property type="entry name" value="HEAVY METAL TRANSPORTER-RELATED"/>
    <property type="match status" value="1"/>
</dbReference>
<protein>
    <recommendedName>
        <fullName evidence="2">HMA domain-containing protein</fullName>
    </recommendedName>
</protein>
<dbReference type="AlphaFoldDB" id="A0A2M6WR42"/>
<feature type="transmembrane region" description="Helical" evidence="1">
    <location>
        <begin position="123"/>
        <end position="147"/>
    </location>
</feature>
<dbReference type="Gene3D" id="2.60.40.420">
    <property type="entry name" value="Cupredoxins - blue copper proteins"/>
    <property type="match status" value="1"/>
</dbReference>
<reference evidence="4" key="1">
    <citation type="submission" date="2017-09" db="EMBL/GenBank/DDBJ databases">
        <title>Depth-based differentiation of microbial function through sediment-hosted aquifers and enrichment of novel symbionts in the deep terrestrial subsurface.</title>
        <authorList>
            <person name="Probst A.J."/>
            <person name="Ladd B."/>
            <person name="Jarett J.K."/>
            <person name="Geller-Mcgrath D.E."/>
            <person name="Sieber C.M.K."/>
            <person name="Emerson J.B."/>
            <person name="Anantharaman K."/>
            <person name="Thomas B.C."/>
            <person name="Malmstrom R."/>
            <person name="Stieglmeier M."/>
            <person name="Klingl A."/>
            <person name="Woyke T."/>
            <person name="Ryan C.M."/>
            <person name="Banfield J.F."/>
        </authorList>
    </citation>
    <scope>NUCLEOTIDE SEQUENCE [LARGE SCALE GENOMIC DNA]</scope>
</reference>
<evidence type="ECO:0000313" key="4">
    <source>
        <dbReference type="Proteomes" id="UP000228900"/>
    </source>
</evidence>
<dbReference type="SUPFAM" id="SSF55008">
    <property type="entry name" value="HMA, heavy metal-associated domain"/>
    <property type="match status" value="1"/>
</dbReference>
<feature type="transmembrane region" description="Helical" evidence="1">
    <location>
        <begin position="255"/>
        <end position="276"/>
    </location>
</feature>
<dbReference type="InterPro" id="IPR006121">
    <property type="entry name" value="HMA_dom"/>
</dbReference>
<organism evidence="3 4">
    <name type="scientific">Candidatus Falkowbacteria bacterium CG10_big_fil_rev_8_21_14_0_10_39_9</name>
    <dbReference type="NCBI Taxonomy" id="1974566"/>
    <lineage>
        <taxon>Bacteria</taxon>
        <taxon>Candidatus Falkowiibacteriota</taxon>
    </lineage>
</organism>
<keyword evidence="1" id="KW-0472">Membrane</keyword>
<feature type="transmembrane region" description="Helical" evidence="1">
    <location>
        <begin position="89"/>
        <end position="111"/>
    </location>
</feature>
<sequence>MENNQSINLPIKGMHCKSCEILIEDELGEIEGVSGVKANWHNNSVQIRYNGISPDETQIKAAISRAGYKLGQDGPTKFFSTNKDNYRNLGYVFLALVVLYFLLKALGITNLNVNTSGKLTLPLILLVGLTAGFSTCMALVGGLVLGISSRYNQLHPSVKTIQKIYPHLLFNLGRFLSYTILGGLLGVLGSAFQLSSMALGIITVVIGLIMLIMGLQLINIFPWMEKVKLVLPKGLIRGLGLKECQAQTYSHHNSLWLGALTFFLPCGFTQAMQVYAIGTGNFWGGAIVMGAFALGTIPGLLSVGSLSSVIKGKLAQYFFSFVGLVVLVFALINISNGLNLTGIDLTPDRVEKKSAVTIDPNVTMEDGVQVVRMTENSQGYSPNSFTIQEDIPVKWVVNATAPYSCASALLLPKYKIRSFLTAGENIINFTPTEVGKLHFSCLMGMYKGMFNVVK</sequence>
<dbReference type="Pfam" id="PF00403">
    <property type="entry name" value="HMA"/>
    <property type="match status" value="1"/>
</dbReference>
<dbReference type="Proteomes" id="UP000228900">
    <property type="component" value="Unassembled WGS sequence"/>
</dbReference>
<feature type="transmembrane region" description="Helical" evidence="1">
    <location>
        <begin position="314"/>
        <end position="332"/>
    </location>
</feature>
<accession>A0A2M6WR42</accession>